<dbReference type="PANTHER" id="PTHR30504">
    <property type="entry name" value="GLUCANS BIOSYNTHESIS PROTEIN"/>
    <property type="match status" value="1"/>
</dbReference>
<reference evidence="9 10" key="1">
    <citation type="submission" date="2019-01" db="EMBL/GenBank/DDBJ databases">
        <authorList>
            <person name="Chen W.-M."/>
        </authorList>
    </citation>
    <scope>NUCLEOTIDE SEQUENCE [LARGE SCALE GENOMIC DNA]</scope>
    <source>
        <strain evidence="9 10">ICH-3</strain>
    </source>
</reference>
<dbReference type="AlphaFoldDB" id="A0A3S3SBB3"/>
<dbReference type="GO" id="GO:0030288">
    <property type="term" value="C:outer membrane-bounded periplasmic space"/>
    <property type="evidence" value="ECO:0007669"/>
    <property type="project" value="TreeGrafter"/>
</dbReference>
<keyword evidence="10" id="KW-1185">Reference proteome</keyword>
<evidence type="ECO:0000313" key="10">
    <source>
        <dbReference type="Proteomes" id="UP000288178"/>
    </source>
</evidence>
<comment type="subcellular location">
    <subcellularLocation>
        <location evidence="1">Periplasm</location>
    </subcellularLocation>
</comment>
<comment type="caution">
    <text evidence="9">The sequence shown here is derived from an EMBL/GenBank/DDBJ whole genome shotgun (WGS) entry which is preliminary data.</text>
</comment>
<dbReference type="SUPFAM" id="SSF74650">
    <property type="entry name" value="Galactose mutarotase-like"/>
    <property type="match status" value="1"/>
</dbReference>
<evidence type="ECO:0000259" key="8">
    <source>
        <dbReference type="Pfam" id="PF04349"/>
    </source>
</evidence>
<feature type="domain" description="Glucan biosynthesis periplasmic MdoG C-terminal" evidence="8">
    <location>
        <begin position="20"/>
        <end position="496"/>
    </location>
</feature>
<dbReference type="RefSeq" id="WP_128199283.1">
    <property type="nucleotide sequence ID" value="NZ_SACT01000005.1"/>
</dbReference>
<evidence type="ECO:0000256" key="4">
    <source>
        <dbReference type="ARBA" id="ARBA00015376"/>
    </source>
</evidence>
<dbReference type="InterPro" id="IPR014756">
    <property type="entry name" value="Ig_E-set"/>
</dbReference>
<dbReference type="Proteomes" id="UP000288178">
    <property type="component" value="Unassembled WGS sequence"/>
</dbReference>
<dbReference type="PIRSF" id="PIRSF006281">
    <property type="entry name" value="MdoG"/>
    <property type="match status" value="1"/>
</dbReference>
<feature type="chain" id="PRO_5018570545" description="Glucans biosynthesis protein G" evidence="7">
    <location>
        <begin position="20"/>
        <end position="502"/>
    </location>
</feature>
<evidence type="ECO:0000256" key="5">
    <source>
        <dbReference type="ARBA" id="ARBA00022729"/>
    </source>
</evidence>
<dbReference type="InterPro" id="IPR014438">
    <property type="entry name" value="Glucan_biosyn_MdoG/MdoD"/>
</dbReference>
<dbReference type="PANTHER" id="PTHR30504:SF4">
    <property type="entry name" value="GLUCANS BIOSYNTHESIS PROTEIN G"/>
    <property type="match status" value="1"/>
</dbReference>
<dbReference type="SUPFAM" id="SSF81296">
    <property type="entry name" value="E set domains"/>
    <property type="match status" value="1"/>
</dbReference>
<dbReference type="Pfam" id="PF04349">
    <property type="entry name" value="MdoG"/>
    <property type="match status" value="1"/>
</dbReference>
<sequence length="502" mass="55588">MWRTLWLSLCLAWPLAGWAFGFDDVAALAQRQAAAPWQGTATPMPGALARLTYDEAREIRYRPDHAVWRGGDFELQFFHRGYVQRDLVAVHLVEGDQVRRMGYDPAAWDFGTLGPKRGLNPDQLDEPGPAGFRIHHALNGPAYKDELVVFLGASYFRALGRGQRYGLSARALAIDTVGGGPEEFPRFTAFWIERPAPGADGVTVYALLDSPRASGAWQFVIRPGEDTVMDVRARLFLRAPVAMLGLAPLTSMYQHGENQPRPGDFRPEVHDSDGLSVAADGEWLWRPLVNPGTPLASSFQVRRLQGFGLMQRDRRFAAYEDDEAHYERRPSAWVEPVGDWGPGRVVLLQLPTPDETHDNIVAAWQPDRPPAPGEALDLAYRLHWQGEQAARPATGWTVQSRRGRGWAAPTPGELQFIVDFDGPALQALPADGSADAAVAPVITPLANARVLQAHAWRHPAGGWRMALRVQRPDPAQPMELRAFLQRGAQALTETWTALIPQD</sequence>
<comment type="pathway">
    <text evidence="2">Glycan metabolism; osmoregulated periplasmic glucan (OPG) biosynthesis.</text>
</comment>
<feature type="signal peptide" evidence="7">
    <location>
        <begin position="1"/>
        <end position="19"/>
    </location>
</feature>
<organism evidence="9 10">
    <name type="scientific">Rubrivivax albus</name>
    <dbReference type="NCBI Taxonomy" id="2499835"/>
    <lineage>
        <taxon>Bacteria</taxon>
        <taxon>Pseudomonadati</taxon>
        <taxon>Pseudomonadota</taxon>
        <taxon>Betaproteobacteria</taxon>
        <taxon>Burkholderiales</taxon>
        <taxon>Sphaerotilaceae</taxon>
        <taxon>Rubrivivax</taxon>
    </lineage>
</organism>
<protein>
    <recommendedName>
        <fullName evidence="4">Glucans biosynthesis protein G</fullName>
    </recommendedName>
</protein>
<dbReference type="FunFam" id="2.70.98.10:FF:000001">
    <property type="entry name" value="Glucans biosynthesis protein G"/>
    <property type="match status" value="1"/>
</dbReference>
<comment type="similarity">
    <text evidence="3">Belongs to the OpgD/OpgG family.</text>
</comment>
<name>A0A3S3SBB3_9BURK</name>
<keyword evidence="6" id="KW-0574">Periplasm</keyword>
<dbReference type="InterPro" id="IPR007444">
    <property type="entry name" value="Glucan_biosyn_MdoG_C"/>
</dbReference>
<evidence type="ECO:0000313" key="9">
    <source>
        <dbReference type="EMBL" id="RVT50456.1"/>
    </source>
</evidence>
<dbReference type="Gene3D" id="2.60.40.10">
    <property type="entry name" value="Immunoglobulins"/>
    <property type="match status" value="1"/>
</dbReference>
<dbReference type="Gene3D" id="2.70.98.10">
    <property type="match status" value="1"/>
</dbReference>
<dbReference type="GO" id="GO:0030246">
    <property type="term" value="F:carbohydrate binding"/>
    <property type="evidence" value="ECO:0007669"/>
    <property type="project" value="InterPro"/>
</dbReference>
<dbReference type="UniPathway" id="UPA00637"/>
<dbReference type="GO" id="GO:0003824">
    <property type="term" value="F:catalytic activity"/>
    <property type="evidence" value="ECO:0007669"/>
    <property type="project" value="InterPro"/>
</dbReference>
<dbReference type="OrthoDB" id="335750at2"/>
<proteinExistence type="inferred from homology"/>
<keyword evidence="5 7" id="KW-0732">Signal</keyword>
<evidence type="ECO:0000256" key="6">
    <source>
        <dbReference type="ARBA" id="ARBA00022764"/>
    </source>
</evidence>
<accession>A0A3S3SBB3</accession>
<dbReference type="InterPro" id="IPR013783">
    <property type="entry name" value="Ig-like_fold"/>
</dbReference>
<evidence type="ECO:0000256" key="1">
    <source>
        <dbReference type="ARBA" id="ARBA00004418"/>
    </source>
</evidence>
<dbReference type="InterPro" id="IPR014718">
    <property type="entry name" value="GH-type_carb-bd"/>
</dbReference>
<dbReference type="InterPro" id="IPR011013">
    <property type="entry name" value="Gal_mutarotase_sf_dom"/>
</dbReference>
<evidence type="ECO:0000256" key="2">
    <source>
        <dbReference type="ARBA" id="ARBA00005001"/>
    </source>
</evidence>
<dbReference type="EMBL" id="SACT01000005">
    <property type="protein sequence ID" value="RVT50456.1"/>
    <property type="molecule type" value="Genomic_DNA"/>
</dbReference>
<evidence type="ECO:0000256" key="7">
    <source>
        <dbReference type="SAM" id="SignalP"/>
    </source>
</evidence>
<dbReference type="GO" id="GO:0051274">
    <property type="term" value="P:beta-glucan biosynthetic process"/>
    <property type="evidence" value="ECO:0007669"/>
    <property type="project" value="TreeGrafter"/>
</dbReference>
<gene>
    <name evidence="9" type="ORF">ENE75_15730</name>
</gene>
<evidence type="ECO:0000256" key="3">
    <source>
        <dbReference type="ARBA" id="ARBA00009284"/>
    </source>
</evidence>